<evidence type="ECO:0000256" key="2">
    <source>
        <dbReference type="ARBA" id="ARBA00022980"/>
    </source>
</evidence>
<evidence type="ECO:0000256" key="1">
    <source>
        <dbReference type="ARBA" id="ARBA00010618"/>
    </source>
</evidence>
<name>A0A6S8L381_DUNTE</name>
<reference evidence="9" key="1">
    <citation type="submission" date="2021-01" db="EMBL/GenBank/DDBJ databases">
        <authorList>
            <person name="Corre E."/>
            <person name="Pelletier E."/>
            <person name="Niang G."/>
            <person name="Scheremetjew M."/>
            <person name="Finn R."/>
            <person name="Kale V."/>
            <person name="Holt S."/>
            <person name="Cochrane G."/>
            <person name="Meng A."/>
            <person name="Brown T."/>
            <person name="Cohen L."/>
        </authorList>
    </citation>
    <scope>NUCLEOTIDE SEQUENCE</scope>
    <source>
        <strain evidence="9">CCMP1320</strain>
    </source>
</reference>
<keyword evidence="3" id="KW-0687">Ribonucleoprotein</keyword>
<dbReference type="EMBL" id="HBIP01022761">
    <property type="protein sequence ID" value="CAE0498553.1"/>
    <property type="molecule type" value="Transcribed_RNA"/>
</dbReference>
<dbReference type="Gene3D" id="2.30.30.30">
    <property type="match status" value="1"/>
</dbReference>
<dbReference type="InterPro" id="IPR003256">
    <property type="entry name" value="Ribosomal_uL24"/>
</dbReference>
<dbReference type="SUPFAM" id="SSF50104">
    <property type="entry name" value="Translation proteins SH3-like domain"/>
    <property type="match status" value="1"/>
</dbReference>
<evidence type="ECO:0000313" key="8">
    <source>
        <dbReference type="EMBL" id="CAE0498552.1"/>
    </source>
</evidence>
<evidence type="ECO:0000313" key="7">
    <source>
        <dbReference type="EMBL" id="CAE0498551.1"/>
    </source>
</evidence>
<dbReference type="EMBL" id="HBIP01022760">
    <property type="protein sequence ID" value="CAE0498552.1"/>
    <property type="molecule type" value="Transcribed_RNA"/>
</dbReference>
<dbReference type="GO" id="GO:0003735">
    <property type="term" value="F:structural constituent of ribosome"/>
    <property type="evidence" value="ECO:0007669"/>
    <property type="project" value="InterPro"/>
</dbReference>
<dbReference type="PANTHER" id="PTHR12903">
    <property type="entry name" value="MITOCHONDRIAL RIBOSOMAL PROTEIN L24"/>
    <property type="match status" value="1"/>
</dbReference>
<dbReference type="EMBL" id="HBIP01022758">
    <property type="protein sequence ID" value="CAE0498550.1"/>
    <property type="molecule type" value="Transcribed_RNA"/>
</dbReference>
<dbReference type="InterPro" id="IPR041988">
    <property type="entry name" value="Ribosomal_uL24_KOW"/>
</dbReference>
<dbReference type="InterPro" id="IPR014722">
    <property type="entry name" value="Rib_uL2_dom2"/>
</dbReference>
<feature type="compositionally biased region" description="Polar residues" evidence="4">
    <location>
        <begin position="257"/>
        <end position="266"/>
    </location>
</feature>
<dbReference type="GO" id="GO:1990904">
    <property type="term" value="C:ribonucleoprotein complex"/>
    <property type="evidence" value="ECO:0007669"/>
    <property type="project" value="UniProtKB-KW"/>
</dbReference>
<evidence type="ECO:0000256" key="4">
    <source>
        <dbReference type="SAM" id="MobiDB-lite"/>
    </source>
</evidence>
<dbReference type="GO" id="GO:0006412">
    <property type="term" value="P:translation"/>
    <property type="evidence" value="ECO:0007669"/>
    <property type="project" value="InterPro"/>
</dbReference>
<dbReference type="GO" id="GO:0003723">
    <property type="term" value="F:RNA binding"/>
    <property type="evidence" value="ECO:0007669"/>
    <property type="project" value="InterPro"/>
</dbReference>
<evidence type="ECO:0000313" key="5">
    <source>
        <dbReference type="EMBL" id="CAE0498549.1"/>
    </source>
</evidence>
<organism evidence="9">
    <name type="scientific">Dunaliella tertiolecta</name>
    <name type="common">Green alga</name>
    <dbReference type="NCBI Taxonomy" id="3047"/>
    <lineage>
        <taxon>Eukaryota</taxon>
        <taxon>Viridiplantae</taxon>
        <taxon>Chlorophyta</taxon>
        <taxon>core chlorophytes</taxon>
        <taxon>Chlorophyceae</taxon>
        <taxon>CS clade</taxon>
        <taxon>Chlamydomonadales</taxon>
        <taxon>Dunaliellaceae</taxon>
        <taxon>Dunaliella</taxon>
    </lineage>
</organism>
<dbReference type="CDD" id="cd06089">
    <property type="entry name" value="KOW_RPL26"/>
    <property type="match status" value="1"/>
</dbReference>
<accession>A0A6S8L381</accession>
<evidence type="ECO:0000313" key="9">
    <source>
        <dbReference type="EMBL" id="CAE0498553.1"/>
    </source>
</evidence>
<dbReference type="GO" id="GO:0005840">
    <property type="term" value="C:ribosome"/>
    <property type="evidence" value="ECO:0007669"/>
    <property type="project" value="UniProtKB-KW"/>
</dbReference>
<sequence>MRKAYRSIKPMFPRSRWRIVEGDEVVVRGTQFSGQIGKVLAVLRDVRVPQVVVEGVNLRKKQIPIGESEEDMLVVTMEHPIHYSNVNLIEPATTTSEGTQGSQLNRSFWPGVRAKFRYDQNGERVRIGKGRYAAGRIIPWPTPIEEKPVQGGIKDTDVAEAERPTREQGDFAALLAAAGRSSAWSPSTTYTAPGSTTEQESSRGGYSSRHGEGSSPAPSPSSPSPDTQPGGPAGRPGSHAGNPSSPMPPRGSMPFSTMSPASSSLTPDARSLRRSQRGRQGVLRVPASMGGYGAANAMPLRCYGSFAAHGLAFTLMYPEHI</sequence>
<dbReference type="EMBL" id="HBIP01022757">
    <property type="protein sequence ID" value="CAE0498549.1"/>
    <property type="molecule type" value="Transcribed_RNA"/>
</dbReference>
<dbReference type="InterPro" id="IPR008991">
    <property type="entry name" value="Translation_prot_SH3-like_sf"/>
</dbReference>
<proteinExistence type="inferred from homology"/>
<feature type="region of interest" description="Disordered" evidence="4">
    <location>
        <begin position="179"/>
        <end position="282"/>
    </location>
</feature>
<feature type="compositionally biased region" description="Polar residues" evidence="4">
    <location>
        <begin position="182"/>
        <end position="205"/>
    </location>
</feature>
<dbReference type="AlphaFoldDB" id="A0A6S8L381"/>
<dbReference type="EMBL" id="HBIP01022759">
    <property type="protein sequence ID" value="CAE0498551.1"/>
    <property type="molecule type" value="Transcribed_RNA"/>
</dbReference>
<keyword evidence="2" id="KW-0689">Ribosomal protein</keyword>
<gene>
    <name evidence="5" type="ORF">DTER00134_LOCUS13622</name>
    <name evidence="6" type="ORF">DTER00134_LOCUS13623</name>
    <name evidence="7" type="ORF">DTER00134_LOCUS13624</name>
    <name evidence="8" type="ORF">DTER00134_LOCUS13625</name>
    <name evidence="9" type="ORF">DTER00134_LOCUS13626</name>
</gene>
<evidence type="ECO:0000256" key="3">
    <source>
        <dbReference type="ARBA" id="ARBA00023274"/>
    </source>
</evidence>
<comment type="similarity">
    <text evidence="1">Belongs to the universal ribosomal protein uL24 family.</text>
</comment>
<dbReference type="HAMAP" id="MF_01326_B">
    <property type="entry name" value="Ribosomal_uL24_B"/>
    <property type="match status" value="1"/>
</dbReference>
<protein>
    <recommendedName>
        <fullName evidence="10">KOW domain-containing protein</fullName>
    </recommendedName>
</protein>
<evidence type="ECO:0000313" key="6">
    <source>
        <dbReference type="EMBL" id="CAE0498550.1"/>
    </source>
</evidence>
<evidence type="ECO:0008006" key="10">
    <source>
        <dbReference type="Google" id="ProtNLM"/>
    </source>
</evidence>